<accession>A0A0V0YM63</accession>
<proteinExistence type="predicted"/>
<evidence type="ECO:0000313" key="2">
    <source>
        <dbReference type="EMBL" id="KRY01213.1"/>
    </source>
</evidence>
<protein>
    <submittedName>
        <fullName evidence="2">Uncharacterized protein</fullName>
    </submittedName>
</protein>
<feature type="region of interest" description="Disordered" evidence="1">
    <location>
        <begin position="38"/>
        <end position="85"/>
    </location>
</feature>
<gene>
    <name evidence="2" type="ORF">T4E_9067</name>
</gene>
<evidence type="ECO:0000313" key="3">
    <source>
        <dbReference type="Proteomes" id="UP000054815"/>
    </source>
</evidence>
<name>A0A0V0YM63_TRIPS</name>
<dbReference type="EMBL" id="JYDU01000004">
    <property type="protein sequence ID" value="KRY01213.1"/>
    <property type="molecule type" value="Genomic_DNA"/>
</dbReference>
<feature type="compositionally biased region" description="Basic and acidic residues" evidence="1">
    <location>
        <begin position="38"/>
        <end position="48"/>
    </location>
</feature>
<organism evidence="2 3">
    <name type="scientific">Trichinella pseudospiralis</name>
    <name type="common">Parasitic roundworm</name>
    <dbReference type="NCBI Taxonomy" id="6337"/>
    <lineage>
        <taxon>Eukaryota</taxon>
        <taxon>Metazoa</taxon>
        <taxon>Ecdysozoa</taxon>
        <taxon>Nematoda</taxon>
        <taxon>Enoplea</taxon>
        <taxon>Dorylaimia</taxon>
        <taxon>Trichinellida</taxon>
        <taxon>Trichinellidae</taxon>
        <taxon>Trichinella</taxon>
    </lineage>
</organism>
<sequence>MRKLFEYEEEEEEEEEKSLFPPVVMIYIYKPAVSIEQEKRASLEPERLQEEDEEEEEEEEEQEFARVKSAVPSNVDEGVEVEDGTEEDGAFVQNAVLEFSSAVDAHATAAVGGDVFDLASSKLDTYEGSVAGGDVGKDCDCCSTTVDCGASSMAAFKLFRLYNK</sequence>
<feature type="compositionally biased region" description="Acidic residues" evidence="1">
    <location>
        <begin position="49"/>
        <end position="62"/>
    </location>
</feature>
<evidence type="ECO:0000256" key="1">
    <source>
        <dbReference type="SAM" id="MobiDB-lite"/>
    </source>
</evidence>
<reference evidence="2 3" key="1">
    <citation type="submission" date="2015-01" db="EMBL/GenBank/DDBJ databases">
        <title>Evolution of Trichinella species and genotypes.</title>
        <authorList>
            <person name="Korhonen P.K."/>
            <person name="Edoardo P."/>
            <person name="Giuseppe L.R."/>
            <person name="Gasser R.B."/>
        </authorList>
    </citation>
    <scope>NUCLEOTIDE SEQUENCE [LARGE SCALE GENOMIC DNA]</scope>
    <source>
        <strain evidence="2">ISS141</strain>
    </source>
</reference>
<dbReference type="AlphaFoldDB" id="A0A0V0YM63"/>
<dbReference type="Proteomes" id="UP000054815">
    <property type="component" value="Unassembled WGS sequence"/>
</dbReference>
<comment type="caution">
    <text evidence="2">The sequence shown here is derived from an EMBL/GenBank/DDBJ whole genome shotgun (WGS) entry which is preliminary data.</text>
</comment>